<gene>
    <name evidence="1" type="ORF">REISMN_06315</name>
</gene>
<sequence>MACAAGIMGTLAAIKVGEACYNYCMETNTQEGLELVGDGIHLHQD</sequence>
<organism evidence="1 2">
    <name type="scientific">Rickettsia tamurae subsp. buchneri</name>
    <dbReference type="NCBI Taxonomy" id="1462938"/>
    <lineage>
        <taxon>Bacteria</taxon>
        <taxon>Pseudomonadati</taxon>
        <taxon>Pseudomonadota</taxon>
        <taxon>Alphaproteobacteria</taxon>
        <taxon>Rickettsiales</taxon>
        <taxon>Rickettsiaceae</taxon>
        <taxon>Rickettsieae</taxon>
        <taxon>Rickettsia</taxon>
        <taxon>spotted fever group</taxon>
    </lineage>
</organism>
<dbReference type="Proteomes" id="UP000027161">
    <property type="component" value="Unassembled WGS sequence"/>
</dbReference>
<proteinExistence type="predicted"/>
<evidence type="ECO:0000313" key="2">
    <source>
        <dbReference type="Proteomes" id="UP000027161"/>
    </source>
</evidence>
<keyword evidence="2" id="KW-1185">Reference proteome</keyword>
<dbReference type="AlphaFoldDB" id="A0A8E0WL26"/>
<accession>A0A8E0WL26</accession>
<protein>
    <submittedName>
        <fullName evidence="1">Uncharacterized protein</fullName>
    </submittedName>
</protein>
<evidence type="ECO:0000313" key="1">
    <source>
        <dbReference type="EMBL" id="KDO02575.1"/>
    </source>
</evidence>
<name>A0A8E0WL26_9RICK</name>
<comment type="caution">
    <text evidence="1">The sequence shown here is derived from an EMBL/GenBank/DDBJ whole genome shotgun (WGS) entry which is preliminary data.</text>
</comment>
<reference evidence="1 2" key="1">
    <citation type="submission" date="2014-02" db="EMBL/GenBank/DDBJ databases">
        <title>Draft genome sequence of Rickettsia buchneri sp. nov. ISO7T.</title>
        <authorList>
            <person name="Felsheim R.F."/>
            <person name="Kurtti T.J."/>
            <person name="Munderloh U.G."/>
        </authorList>
    </citation>
    <scope>NUCLEOTIDE SEQUENCE [LARGE SCALE GENOMIC DNA]</scope>
    <source>
        <strain evidence="1 2">ISO7</strain>
    </source>
</reference>
<dbReference type="EMBL" id="JFKF01000130">
    <property type="protein sequence ID" value="KDO02575.1"/>
    <property type="molecule type" value="Genomic_DNA"/>
</dbReference>